<protein>
    <submittedName>
        <fullName evidence="12">MFS transporter</fullName>
    </submittedName>
</protein>
<feature type="transmembrane region" description="Helical" evidence="10">
    <location>
        <begin position="379"/>
        <end position="400"/>
    </location>
</feature>
<feature type="transmembrane region" description="Helical" evidence="10">
    <location>
        <begin position="412"/>
        <end position="432"/>
    </location>
</feature>
<evidence type="ECO:0000313" key="12">
    <source>
        <dbReference type="EMBL" id="MFC0314323.1"/>
    </source>
</evidence>
<keyword evidence="13" id="KW-1185">Reference proteome</keyword>
<feature type="transmembrane region" description="Helical" evidence="10">
    <location>
        <begin position="346"/>
        <end position="367"/>
    </location>
</feature>
<feature type="compositionally biased region" description="Low complexity" evidence="9">
    <location>
        <begin position="457"/>
        <end position="472"/>
    </location>
</feature>
<dbReference type="PROSITE" id="PS50850">
    <property type="entry name" value="MFS"/>
    <property type="match status" value="1"/>
</dbReference>
<feature type="transmembrane region" description="Helical" evidence="10">
    <location>
        <begin position="321"/>
        <end position="340"/>
    </location>
</feature>
<evidence type="ECO:0000256" key="5">
    <source>
        <dbReference type="ARBA" id="ARBA00022692"/>
    </source>
</evidence>
<evidence type="ECO:0000256" key="1">
    <source>
        <dbReference type="ARBA" id="ARBA00004651"/>
    </source>
</evidence>
<evidence type="ECO:0000256" key="9">
    <source>
        <dbReference type="SAM" id="MobiDB-lite"/>
    </source>
</evidence>
<dbReference type="InterPro" id="IPR020846">
    <property type="entry name" value="MFS_dom"/>
</dbReference>
<keyword evidence="4" id="KW-1003">Cell membrane</keyword>
<feature type="transmembrane region" description="Helical" evidence="10">
    <location>
        <begin position="55"/>
        <end position="76"/>
    </location>
</feature>
<dbReference type="EMBL" id="JBHLWV010000015">
    <property type="protein sequence ID" value="MFC0314323.1"/>
    <property type="molecule type" value="Genomic_DNA"/>
</dbReference>
<evidence type="ECO:0000313" key="13">
    <source>
        <dbReference type="Proteomes" id="UP001589783"/>
    </source>
</evidence>
<dbReference type="InterPro" id="IPR051084">
    <property type="entry name" value="H+-coupled_symporters"/>
</dbReference>
<reference evidence="12 13" key="1">
    <citation type="submission" date="2024-09" db="EMBL/GenBank/DDBJ databases">
        <authorList>
            <person name="Sun Q."/>
            <person name="Mori K."/>
        </authorList>
    </citation>
    <scope>NUCLEOTIDE SEQUENCE [LARGE SCALE GENOMIC DNA]</scope>
    <source>
        <strain evidence="12 13">CCM 7957</strain>
    </source>
</reference>
<feature type="transmembrane region" description="Helical" evidence="10">
    <location>
        <begin position="120"/>
        <end position="141"/>
    </location>
</feature>
<keyword evidence="5 10" id="KW-0812">Transmembrane</keyword>
<feature type="region of interest" description="Disordered" evidence="9">
    <location>
        <begin position="444"/>
        <end position="472"/>
    </location>
</feature>
<evidence type="ECO:0000256" key="10">
    <source>
        <dbReference type="SAM" id="Phobius"/>
    </source>
</evidence>
<dbReference type="Gene3D" id="1.20.1250.20">
    <property type="entry name" value="MFS general substrate transporter like domains"/>
    <property type="match status" value="2"/>
</dbReference>
<feature type="transmembrane region" description="Helical" evidence="10">
    <location>
        <begin position="162"/>
        <end position="184"/>
    </location>
</feature>
<evidence type="ECO:0000256" key="2">
    <source>
        <dbReference type="ARBA" id="ARBA00008240"/>
    </source>
</evidence>
<evidence type="ECO:0000256" key="8">
    <source>
        <dbReference type="ARBA" id="ARBA00023136"/>
    </source>
</evidence>
<dbReference type="InterPro" id="IPR005829">
    <property type="entry name" value="Sugar_transporter_CS"/>
</dbReference>
<keyword evidence="8 10" id="KW-0472">Membrane</keyword>
<keyword evidence="6" id="KW-0769">Symport</keyword>
<organism evidence="12 13">
    <name type="scientific">Gordonia phosphorivorans</name>
    <dbReference type="NCBI Taxonomy" id="1056982"/>
    <lineage>
        <taxon>Bacteria</taxon>
        <taxon>Bacillati</taxon>
        <taxon>Actinomycetota</taxon>
        <taxon>Actinomycetes</taxon>
        <taxon>Mycobacteriales</taxon>
        <taxon>Gordoniaceae</taxon>
        <taxon>Gordonia</taxon>
    </lineage>
</organism>
<name>A0ABV6H8N9_9ACTN</name>
<evidence type="ECO:0000256" key="6">
    <source>
        <dbReference type="ARBA" id="ARBA00022847"/>
    </source>
</evidence>
<comment type="caution">
    <text evidence="12">The sequence shown here is derived from an EMBL/GenBank/DDBJ whole genome shotgun (WGS) entry which is preliminary data.</text>
</comment>
<feature type="transmembrane region" description="Helical" evidence="10">
    <location>
        <begin position="292"/>
        <end position="309"/>
    </location>
</feature>
<feature type="transmembrane region" description="Helical" evidence="10">
    <location>
        <begin position="96"/>
        <end position="114"/>
    </location>
</feature>
<feature type="transmembrane region" description="Helical" evidence="10">
    <location>
        <begin position="196"/>
        <end position="215"/>
    </location>
</feature>
<comment type="similarity">
    <text evidence="2">Belongs to the major facilitator superfamily. Metabolite:H+ Symporter (MHS) family (TC 2.A.1.6) family.</text>
</comment>
<proteinExistence type="inferred from homology"/>
<dbReference type="PROSITE" id="PS00217">
    <property type="entry name" value="SUGAR_TRANSPORT_2"/>
    <property type="match status" value="1"/>
</dbReference>
<dbReference type="Proteomes" id="UP001589783">
    <property type="component" value="Unassembled WGS sequence"/>
</dbReference>
<comment type="subcellular location">
    <subcellularLocation>
        <location evidence="1">Cell membrane</location>
        <topology evidence="1">Multi-pass membrane protein</topology>
    </subcellularLocation>
</comment>
<dbReference type="PANTHER" id="PTHR43528">
    <property type="entry name" value="ALPHA-KETOGLUTARATE PERMEASE"/>
    <property type="match status" value="1"/>
</dbReference>
<dbReference type="PANTHER" id="PTHR43528:SF1">
    <property type="entry name" value="ALPHA-KETOGLUTARATE PERMEASE"/>
    <property type="match status" value="1"/>
</dbReference>
<dbReference type="Pfam" id="PF07690">
    <property type="entry name" value="MFS_1"/>
    <property type="match status" value="1"/>
</dbReference>
<sequence length="472" mass="50616">MTPETTRDLPSLPDDPTRPSPQVIRKAITASAIGNATEWYDYGVYAATITYLTQAFFPGSMGTLGVMLGFAVSFVLRPLGGFVWGPIGDRVGRKHVLALTILLISVSTALIGVLPTHAVAGVWAPILLIALRVVQGFSTGGEYGGAATFMAEYSPDDKRGRYGSFLEFGTLAGFASGTALVLLLNLGLSDDQMSTWGWRLPFLLALPLGLVGLYLRSQLEDSPVFTELEEQDSDSVEGSLWTKLRQTLIDYWQPILIMFGMVVALNVANYTLLAFQPEYLKNTIGLSEDNGSIVVLIGQVAMMCLIPVFGRWSDRTGRKPMWWVSLIGLFALSLPMYWLMGQGFGWAIVGFVVLGVLYLPQLATISATFPAMFPTHVRYAGFAISYNLSTALFGGTAPLVNEAVVGATGWNLFPAVYLMGACVIGMVALAFLRETAGCSLRGTGVPGRELDDPGPDPQAAADAESGPAAARV</sequence>
<gene>
    <name evidence="12" type="ORF">ACFFJD_05580</name>
</gene>
<feature type="domain" description="Major facilitator superfamily (MFS) profile" evidence="11">
    <location>
        <begin position="27"/>
        <end position="437"/>
    </location>
</feature>
<accession>A0ABV6H8N9</accession>
<dbReference type="InterPro" id="IPR011701">
    <property type="entry name" value="MFS"/>
</dbReference>
<keyword evidence="7 10" id="KW-1133">Transmembrane helix</keyword>
<feature type="transmembrane region" description="Helical" evidence="10">
    <location>
        <begin position="251"/>
        <end position="272"/>
    </location>
</feature>
<evidence type="ECO:0000256" key="3">
    <source>
        <dbReference type="ARBA" id="ARBA00022448"/>
    </source>
</evidence>
<feature type="region of interest" description="Disordered" evidence="9">
    <location>
        <begin position="1"/>
        <end position="20"/>
    </location>
</feature>
<dbReference type="InterPro" id="IPR036259">
    <property type="entry name" value="MFS_trans_sf"/>
</dbReference>
<evidence type="ECO:0000256" key="4">
    <source>
        <dbReference type="ARBA" id="ARBA00022475"/>
    </source>
</evidence>
<evidence type="ECO:0000256" key="7">
    <source>
        <dbReference type="ARBA" id="ARBA00022989"/>
    </source>
</evidence>
<dbReference type="RefSeq" id="WP_382362002.1">
    <property type="nucleotide sequence ID" value="NZ_JBHLWV010000015.1"/>
</dbReference>
<keyword evidence="3" id="KW-0813">Transport</keyword>
<dbReference type="SUPFAM" id="SSF103473">
    <property type="entry name" value="MFS general substrate transporter"/>
    <property type="match status" value="1"/>
</dbReference>
<evidence type="ECO:0000259" key="11">
    <source>
        <dbReference type="PROSITE" id="PS50850"/>
    </source>
</evidence>